<organism evidence="5 6">
    <name type="scientific">Tetracentron sinense</name>
    <name type="common">Spur-leaf</name>
    <dbReference type="NCBI Taxonomy" id="13715"/>
    <lineage>
        <taxon>Eukaryota</taxon>
        <taxon>Viridiplantae</taxon>
        <taxon>Streptophyta</taxon>
        <taxon>Embryophyta</taxon>
        <taxon>Tracheophyta</taxon>
        <taxon>Spermatophyta</taxon>
        <taxon>Magnoliopsida</taxon>
        <taxon>Trochodendrales</taxon>
        <taxon>Trochodendraceae</taxon>
        <taxon>Tetracentron</taxon>
    </lineage>
</organism>
<keyword evidence="2" id="KW-0547">Nucleotide-binding</keyword>
<comment type="caution">
    <text evidence="5">The sequence shown here is derived from an EMBL/GenBank/DDBJ whole genome shotgun (WGS) entry which is preliminary data.</text>
</comment>
<dbReference type="Gene3D" id="3.40.50.300">
    <property type="entry name" value="P-loop containing nucleotide triphosphate hydrolases"/>
    <property type="match status" value="1"/>
</dbReference>
<dbReference type="PROSITE" id="PS51419">
    <property type="entry name" value="RAB"/>
    <property type="match status" value="1"/>
</dbReference>
<proteinExistence type="inferred from homology"/>
<dbReference type="PROSITE" id="PS51420">
    <property type="entry name" value="RHO"/>
    <property type="match status" value="1"/>
</dbReference>
<dbReference type="GO" id="GO:0003924">
    <property type="term" value="F:GTPase activity"/>
    <property type="evidence" value="ECO:0007669"/>
    <property type="project" value="InterPro"/>
</dbReference>
<dbReference type="InterPro" id="IPR050227">
    <property type="entry name" value="Rab"/>
</dbReference>
<evidence type="ECO:0000313" key="5">
    <source>
        <dbReference type="EMBL" id="KAF8403148.1"/>
    </source>
</evidence>
<dbReference type="Proteomes" id="UP000655225">
    <property type="component" value="Unassembled WGS sequence"/>
</dbReference>
<evidence type="ECO:0000256" key="3">
    <source>
        <dbReference type="ARBA" id="ARBA00023134"/>
    </source>
</evidence>
<dbReference type="PRINTS" id="PR00449">
    <property type="entry name" value="RASTRNSFRMNG"/>
</dbReference>
<protein>
    <submittedName>
        <fullName evidence="5">Uncharacterized protein</fullName>
    </submittedName>
</protein>
<dbReference type="SUPFAM" id="SSF52540">
    <property type="entry name" value="P-loop containing nucleoside triphosphate hydrolases"/>
    <property type="match status" value="1"/>
</dbReference>
<dbReference type="SMART" id="SM00173">
    <property type="entry name" value="RAS"/>
    <property type="match status" value="1"/>
</dbReference>
<gene>
    <name evidence="5" type="ORF">HHK36_011245</name>
</gene>
<dbReference type="FunFam" id="3.40.50.300:FF:001447">
    <property type="entry name" value="Ras-related protein Rab-1B"/>
    <property type="match status" value="1"/>
</dbReference>
<dbReference type="Pfam" id="PF00071">
    <property type="entry name" value="Ras"/>
    <property type="match status" value="2"/>
</dbReference>
<evidence type="ECO:0000256" key="1">
    <source>
        <dbReference type="ARBA" id="ARBA00006270"/>
    </source>
</evidence>
<comment type="subcellular location">
    <subcellularLocation>
        <location evidence="4">Endomembrane system</location>
        <topology evidence="4">Lipid-anchor</topology>
    </subcellularLocation>
</comment>
<dbReference type="PANTHER" id="PTHR47977">
    <property type="entry name" value="RAS-RELATED PROTEIN RAB"/>
    <property type="match status" value="1"/>
</dbReference>
<sequence>MGSSSGQGNSYDLSFKILLIGDSGVGKSSLLVTFISNTVEDLSPTIDMLSSSQVDLEPDYNWQDLDLVGDQDAPDIGLFLKVSLGLALFDGVDFKIKLLTIGGKRLKLTIWDTASLHKELHDLEPAVVRLTFYEEGESPTKGVSWLIDLQKVLGLHAFYEEGESITKGVIAFDILDMTFVLMSVFSWVFRDRVLSKSSLTSAIGRNEGSGRFKKNIEAGQERFRTLTSSYYRGAQGIILVYDVTRRETFTNLSDVWAKEVELYSTNQDCIKMLVGNKVDRDSERAVTREEGAALAKDCGCLFLECSAKTRENVEQCFEELTLKIQDIPSLLEEGSAIVKRNILKQKPEYQAPPSSGCCS</sequence>
<keyword evidence="6" id="KW-1185">Reference proteome</keyword>
<dbReference type="EMBL" id="JABCRI010000007">
    <property type="protein sequence ID" value="KAF8403148.1"/>
    <property type="molecule type" value="Genomic_DNA"/>
</dbReference>
<evidence type="ECO:0000256" key="4">
    <source>
        <dbReference type="ARBA" id="ARBA00037868"/>
    </source>
</evidence>
<evidence type="ECO:0000313" key="6">
    <source>
        <dbReference type="Proteomes" id="UP000655225"/>
    </source>
</evidence>
<accession>A0A834ZD45</accession>
<dbReference type="GO" id="GO:0012505">
    <property type="term" value="C:endomembrane system"/>
    <property type="evidence" value="ECO:0007669"/>
    <property type="project" value="UniProtKB-SubCell"/>
</dbReference>
<evidence type="ECO:0000256" key="2">
    <source>
        <dbReference type="ARBA" id="ARBA00022741"/>
    </source>
</evidence>
<dbReference type="OMA" id="HAFYEEG"/>
<dbReference type="InterPro" id="IPR001806">
    <property type="entry name" value="Small_GTPase"/>
</dbReference>
<dbReference type="SMART" id="SM00174">
    <property type="entry name" value="RHO"/>
    <property type="match status" value="1"/>
</dbReference>
<dbReference type="PROSITE" id="PS51421">
    <property type="entry name" value="RAS"/>
    <property type="match status" value="1"/>
</dbReference>
<dbReference type="InterPro" id="IPR027417">
    <property type="entry name" value="P-loop_NTPase"/>
</dbReference>
<reference evidence="5 6" key="1">
    <citation type="submission" date="2020-04" db="EMBL/GenBank/DDBJ databases">
        <title>Plant Genome Project.</title>
        <authorList>
            <person name="Zhang R.-G."/>
        </authorList>
    </citation>
    <scope>NUCLEOTIDE SEQUENCE [LARGE SCALE GENOMIC DNA]</scope>
    <source>
        <strain evidence="5">YNK0</strain>
        <tissue evidence="5">Leaf</tissue>
    </source>
</reference>
<keyword evidence="3" id="KW-0342">GTP-binding</keyword>
<name>A0A834ZD45_TETSI</name>
<dbReference type="GO" id="GO:0005525">
    <property type="term" value="F:GTP binding"/>
    <property type="evidence" value="ECO:0007669"/>
    <property type="project" value="UniProtKB-KW"/>
</dbReference>
<dbReference type="AlphaFoldDB" id="A0A834ZD45"/>
<comment type="similarity">
    <text evidence="1">Belongs to the small GTPase superfamily. Rab family.</text>
</comment>
<dbReference type="OrthoDB" id="9989112at2759"/>
<dbReference type="SMART" id="SM00175">
    <property type="entry name" value="RAB"/>
    <property type="match status" value="1"/>
</dbReference>